<name>A0A5R8NEC8_9NOCA</name>
<reference evidence="1 2" key="1">
    <citation type="submission" date="2019-05" db="EMBL/GenBank/DDBJ databases">
        <title>Genomes sequences of two Nocardia cyriacigeorgica environmental isolates, type strains Nocardia asteroides ATCC 19247 and Nocardia cyriacigeorgica DSM 44484.</title>
        <authorList>
            <person name="Vautrin F."/>
            <person name="Bergeron E."/>
            <person name="Dubost A."/>
            <person name="Abrouk D."/>
            <person name="Rodriguez Nava V."/>
            <person name="Pujic P."/>
        </authorList>
    </citation>
    <scope>NUCLEOTIDE SEQUENCE [LARGE SCALE GENOMIC DNA]</scope>
    <source>
        <strain evidence="1 2">EML 446</strain>
    </source>
</reference>
<proteinExistence type="predicted"/>
<comment type="caution">
    <text evidence="1">The sequence shown here is derived from an EMBL/GenBank/DDBJ whole genome shotgun (WGS) entry which is preliminary data.</text>
</comment>
<organism evidence="1 2">
    <name type="scientific">Nocardia cyriacigeorgica</name>
    <dbReference type="NCBI Taxonomy" id="135487"/>
    <lineage>
        <taxon>Bacteria</taxon>
        <taxon>Bacillati</taxon>
        <taxon>Actinomycetota</taxon>
        <taxon>Actinomycetes</taxon>
        <taxon>Mycobacteriales</taxon>
        <taxon>Nocardiaceae</taxon>
        <taxon>Nocardia</taxon>
    </lineage>
</organism>
<evidence type="ECO:0000313" key="1">
    <source>
        <dbReference type="EMBL" id="TLF72887.1"/>
    </source>
</evidence>
<sequence length="75" mass="8294">MQDNTLPSFTSTTGNRFNGEQIRHRWAKNTGKLELWLGSGTTLYLRPEDAIQLGAVLVDALAEYEAIMRAEAVVG</sequence>
<accession>A0A5R8NEC8</accession>
<protein>
    <submittedName>
        <fullName evidence="1">Uncharacterized protein</fullName>
    </submittedName>
</protein>
<dbReference type="AlphaFoldDB" id="A0A5R8NEC8"/>
<dbReference type="RefSeq" id="WP_138452762.1">
    <property type="nucleotide sequence ID" value="NZ_VBUT01000014.1"/>
</dbReference>
<dbReference type="EMBL" id="VBUT01000014">
    <property type="protein sequence ID" value="TLF72887.1"/>
    <property type="molecule type" value="Genomic_DNA"/>
</dbReference>
<evidence type="ECO:0000313" key="2">
    <source>
        <dbReference type="Proteomes" id="UP000306378"/>
    </source>
</evidence>
<gene>
    <name evidence="1" type="ORF">FEK34_28095</name>
</gene>
<dbReference type="Proteomes" id="UP000306378">
    <property type="component" value="Unassembled WGS sequence"/>
</dbReference>